<comment type="caution">
    <text evidence="6">The sequence shown here is derived from an EMBL/GenBank/DDBJ whole genome shotgun (WGS) entry which is preliminary data.</text>
</comment>
<dbReference type="OrthoDB" id="9775880at2"/>
<evidence type="ECO:0000256" key="4">
    <source>
        <dbReference type="ARBA" id="ARBA00023172"/>
    </source>
</evidence>
<evidence type="ECO:0000256" key="2">
    <source>
        <dbReference type="ARBA" id="ARBA00022908"/>
    </source>
</evidence>
<dbReference type="AlphaFoldDB" id="A0A9X8GWT9"/>
<dbReference type="InterPro" id="IPR011010">
    <property type="entry name" value="DNA_brk_join_enz"/>
</dbReference>
<evidence type="ECO:0000256" key="3">
    <source>
        <dbReference type="ARBA" id="ARBA00023125"/>
    </source>
</evidence>
<dbReference type="PROSITE" id="PS51898">
    <property type="entry name" value="TYR_RECOMBINASE"/>
    <property type="match status" value="1"/>
</dbReference>
<dbReference type="GO" id="GO:0006310">
    <property type="term" value="P:DNA recombination"/>
    <property type="evidence" value="ECO:0007669"/>
    <property type="project" value="UniProtKB-KW"/>
</dbReference>
<proteinExistence type="inferred from homology"/>
<dbReference type="CDD" id="cd00801">
    <property type="entry name" value="INT_P4_C"/>
    <property type="match status" value="1"/>
</dbReference>
<dbReference type="InterPro" id="IPR050808">
    <property type="entry name" value="Phage_Integrase"/>
</dbReference>
<dbReference type="InterPro" id="IPR002104">
    <property type="entry name" value="Integrase_catalytic"/>
</dbReference>
<dbReference type="PANTHER" id="PTHR30629:SF2">
    <property type="entry name" value="PROPHAGE INTEGRASE INTS-RELATED"/>
    <property type="match status" value="1"/>
</dbReference>
<dbReference type="Pfam" id="PF00589">
    <property type="entry name" value="Phage_integrase"/>
    <property type="match status" value="1"/>
</dbReference>
<dbReference type="InterPro" id="IPR053876">
    <property type="entry name" value="Phage_int_M"/>
</dbReference>
<evidence type="ECO:0000313" key="7">
    <source>
        <dbReference type="Proteomes" id="UP000265619"/>
    </source>
</evidence>
<reference evidence="6 7" key="1">
    <citation type="submission" date="2018-09" db="EMBL/GenBank/DDBJ databases">
        <title>Acidovorax cavernicola nov. sp. isolated from Gruta de las Maravillas (Aracena, Spain).</title>
        <authorList>
            <person name="Jurado V."/>
            <person name="Gutierrez-Patricio S."/>
            <person name="Gonzalez-Pimentel J.L."/>
            <person name="Miller A.Z."/>
            <person name="Laiz L."/>
            <person name="Saiz-Jimenez C."/>
        </authorList>
    </citation>
    <scope>NUCLEOTIDE SEQUENCE [LARGE SCALE GENOMIC DNA]</scope>
    <source>
        <strain evidence="6 7">1011MAR4D40.2</strain>
    </source>
</reference>
<dbReference type="InterPro" id="IPR013762">
    <property type="entry name" value="Integrase-like_cat_sf"/>
</dbReference>
<name>A0A9X8GWT9_9BURK</name>
<organism evidence="6 7">
    <name type="scientific">Acidovorax cavernicola</name>
    <dbReference type="NCBI Taxonomy" id="1675792"/>
    <lineage>
        <taxon>Bacteria</taxon>
        <taxon>Pseudomonadati</taxon>
        <taxon>Pseudomonadota</taxon>
        <taxon>Betaproteobacteria</taxon>
        <taxon>Burkholderiales</taxon>
        <taxon>Comamonadaceae</taxon>
        <taxon>Acidovorax</taxon>
    </lineage>
</organism>
<dbReference type="RefSeq" id="WP_119552798.1">
    <property type="nucleotide sequence ID" value="NZ_QXMN01000005.1"/>
</dbReference>
<dbReference type="GO" id="GO:0003677">
    <property type="term" value="F:DNA binding"/>
    <property type="evidence" value="ECO:0007669"/>
    <property type="project" value="UniProtKB-KW"/>
</dbReference>
<dbReference type="Pfam" id="PF22022">
    <property type="entry name" value="Phage_int_M"/>
    <property type="match status" value="1"/>
</dbReference>
<sequence length="413" mass="46273">MRHNLLTDAAVKSKNKAPGYYLDGRGLYLQIAPKGGRSWLLRYTMAGKTREMGLGSIFDVGLARARELAQQQRELVAQGVDPIAHRDKLRVERSVAEVQAAQASVTFEACAREYHKAHVDNWKNARHGDQWINTLSTYVFPVCGKLPVGAVGKAEIQKALLPIWKKKAETASRVFQRIRTVINYGAAKDYCLGLDQEFWEQLKLALGANDRARKVEHHPSCPHAEAGALLATVKAGTATPMVKLAFEFIVLTGARSGEARGAQWSEFDALLSSWTVPGERMKAGRNHRVPLSRRAHEILLEARELQGLDATKPGEGLVFPNPAGKPYSDMVFTQLMRRMELPYTMHGFRASFRTWGMEETQYPDEMLEFALAHVVGDQTVRAYARSDMVERRKQLMEDWAAYVVHQMNPAADS</sequence>
<dbReference type="EMBL" id="QXMN01000005">
    <property type="protein sequence ID" value="RIX83255.1"/>
    <property type="molecule type" value="Genomic_DNA"/>
</dbReference>
<dbReference type="InterPro" id="IPR025166">
    <property type="entry name" value="Integrase_DNA_bind_dom"/>
</dbReference>
<dbReference type="Gene3D" id="1.10.443.10">
    <property type="entry name" value="Intergrase catalytic core"/>
    <property type="match status" value="1"/>
</dbReference>
<keyword evidence="2" id="KW-0229">DNA integration</keyword>
<comment type="similarity">
    <text evidence="1">Belongs to the 'phage' integrase family.</text>
</comment>
<accession>A0A9X8GWT9</accession>
<evidence type="ECO:0000256" key="1">
    <source>
        <dbReference type="ARBA" id="ARBA00008857"/>
    </source>
</evidence>
<keyword evidence="4" id="KW-0233">DNA recombination</keyword>
<protein>
    <submittedName>
        <fullName evidence="6">Site-specific integrase</fullName>
    </submittedName>
</protein>
<feature type="domain" description="Tyr recombinase" evidence="5">
    <location>
        <begin position="216"/>
        <end position="396"/>
    </location>
</feature>
<dbReference type="GO" id="GO:0015074">
    <property type="term" value="P:DNA integration"/>
    <property type="evidence" value="ECO:0007669"/>
    <property type="project" value="UniProtKB-KW"/>
</dbReference>
<evidence type="ECO:0000313" key="6">
    <source>
        <dbReference type="EMBL" id="RIX83255.1"/>
    </source>
</evidence>
<dbReference type="InterPro" id="IPR038488">
    <property type="entry name" value="Integrase_DNA-bd_sf"/>
</dbReference>
<keyword evidence="7" id="KW-1185">Reference proteome</keyword>
<dbReference type="Gene3D" id="1.10.150.130">
    <property type="match status" value="1"/>
</dbReference>
<gene>
    <name evidence="6" type="ORF">D3H34_07425</name>
</gene>
<dbReference type="Proteomes" id="UP000265619">
    <property type="component" value="Unassembled WGS sequence"/>
</dbReference>
<dbReference type="InterPro" id="IPR010998">
    <property type="entry name" value="Integrase_recombinase_N"/>
</dbReference>
<dbReference type="Pfam" id="PF13356">
    <property type="entry name" value="Arm-DNA-bind_3"/>
    <property type="match status" value="1"/>
</dbReference>
<dbReference type="Gene3D" id="3.30.160.390">
    <property type="entry name" value="Integrase, DNA-binding domain"/>
    <property type="match status" value="1"/>
</dbReference>
<keyword evidence="3" id="KW-0238">DNA-binding</keyword>
<dbReference type="PANTHER" id="PTHR30629">
    <property type="entry name" value="PROPHAGE INTEGRASE"/>
    <property type="match status" value="1"/>
</dbReference>
<dbReference type="SUPFAM" id="SSF56349">
    <property type="entry name" value="DNA breaking-rejoining enzymes"/>
    <property type="match status" value="1"/>
</dbReference>
<evidence type="ECO:0000259" key="5">
    <source>
        <dbReference type="PROSITE" id="PS51898"/>
    </source>
</evidence>